<accession>A0A3A1WU18</accession>
<dbReference type="AlphaFoldDB" id="A0A3A1WU18"/>
<feature type="region of interest" description="Disordered" evidence="1">
    <location>
        <begin position="106"/>
        <end position="126"/>
    </location>
</feature>
<evidence type="ECO:0000313" key="4">
    <source>
        <dbReference type="Proteomes" id="UP000265750"/>
    </source>
</evidence>
<feature type="transmembrane region" description="Helical" evidence="2">
    <location>
        <begin position="6"/>
        <end position="28"/>
    </location>
</feature>
<organism evidence="3 4">
    <name type="scientific">Aureimonas flava</name>
    <dbReference type="NCBI Taxonomy" id="2320271"/>
    <lineage>
        <taxon>Bacteria</taxon>
        <taxon>Pseudomonadati</taxon>
        <taxon>Pseudomonadota</taxon>
        <taxon>Alphaproteobacteria</taxon>
        <taxon>Hyphomicrobiales</taxon>
        <taxon>Aurantimonadaceae</taxon>
        <taxon>Aureimonas</taxon>
    </lineage>
</organism>
<feature type="transmembrane region" description="Helical" evidence="2">
    <location>
        <begin position="40"/>
        <end position="60"/>
    </location>
</feature>
<comment type="caution">
    <text evidence="3">The sequence shown here is derived from an EMBL/GenBank/DDBJ whole genome shotgun (WGS) entry which is preliminary data.</text>
</comment>
<name>A0A3A1WU18_9HYPH</name>
<gene>
    <name evidence="3" type="ORF">D3218_06200</name>
</gene>
<feature type="transmembrane region" description="Helical" evidence="2">
    <location>
        <begin position="66"/>
        <end position="87"/>
    </location>
</feature>
<dbReference type="InterPro" id="IPR005133">
    <property type="entry name" value="PhaG_MnhG_YufB"/>
</dbReference>
<dbReference type="Pfam" id="PF03334">
    <property type="entry name" value="PhaG_MnhG_YufB"/>
    <property type="match status" value="1"/>
</dbReference>
<dbReference type="NCBIfam" id="TIGR01300">
    <property type="entry name" value="CPA3_mnhG_phaG"/>
    <property type="match status" value="1"/>
</dbReference>
<evidence type="ECO:0000256" key="2">
    <source>
        <dbReference type="SAM" id="Phobius"/>
    </source>
</evidence>
<keyword evidence="2" id="KW-0472">Membrane</keyword>
<dbReference type="GO" id="GO:0015385">
    <property type="term" value="F:sodium:proton antiporter activity"/>
    <property type="evidence" value="ECO:0007669"/>
    <property type="project" value="TreeGrafter"/>
</dbReference>
<dbReference type="PANTHER" id="PTHR34703:SF1">
    <property type="entry name" value="ANTIPORTER SUBUNIT MNHG2-RELATED"/>
    <property type="match status" value="1"/>
</dbReference>
<dbReference type="RefSeq" id="WP_119539050.1">
    <property type="nucleotide sequence ID" value="NZ_QYRN01000003.1"/>
</dbReference>
<dbReference type="Proteomes" id="UP000265750">
    <property type="component" value="Unassembled WGS sequence"/>
</dbReference>
<evidence type="ECO:0000313" key="3">
    <source>
        <dbReference type="EMBL" id="RIY01913.1"/>
    </source>
</evidence>
<dbReference type="NCBIfam" id="NF009314">
    <property type="entry name" value="PRK12674.1-2"/>
    <property type="match status" value="1"/>
</dbReference>
<evidence type="ECO:0000256" key="1">
    <source>
        <dbReference type="SAM" id="MobiDB-lite"/>
    </source>
</evidence>
<keyword evidence="2" id="KW-1133">Transmembrane helix</keyword>
<protein>
    <submittedName>
        <fullName evidence="3">Monovalent cation/H(+) antiporter subunit G</fullName>
    </submittedName>
</protein>
<reference evidence="4" key="1">
    <citation type="submission" date="2018-09" db="EMBL/GenBank/DDBJ databases">
        <authorList>
            <person name="Tuo L."/>
        </authorList>
    </citation>
    <scope>NUCLEOTIDE SEQUENCE [LARGE SCALE GENOMIC DNA]</scope>
    <source>
        <strain evidence="4">M2BS4Y-1</strain>
    </source>
</reference>
<dbReference type="OrthoDB" id="4427992at2"/>
<keyword evidence="2" id="KW-0812">Transmembrane</keyword>
<sequence>MTALGNLLAALFVILGALFALVASVGILRLPDFYTRVHAASKAGTVGSALALVALAIVSVQTAEVLRAIAAIVFFFLTAPIAAHLLGKAAYSAGYRMWSGSVLDEMQPRKPGADDEPDADPHRPIL</sequence>
<proteinExistence type="predicted"/>
<dbReference type="EMBL" id="QYRN01000003">
    <property type="protein sequence ID" value="RIY01913.1"/>
    <property type="molecule type" value="Genomic_DNA"/>
</dbReference>
<dbReference type="PANTHER" id="PTHR34703">
    <property type="entry name" value="ANTIPORTER SUBUNIT MNHG2-RELATED"/>
    <property type="match status" value="1"/>
</dbReference>
<keyword evidence="4" id="KW-1185">Reference proteome</keyword>